<dbReference type="Gene3D" id="1.10.443.10">
    <property type="entry name" value="Intergrase catalytic core"/>
    <property type="match status" value="1"/>
</dbReference>
<sequence>MTFHGSNSVAGVPSARSQVDPEGVSLRLRSLSQRPTSITVSELIERYMAQYNGQDGSRAHRLAAWQEMIGDFEVSQVDADLIHAGRSELATKPPLVFVGVDHQGRQIFKVKGRQRQKSGATLNRYVQAIASVFTWAIEQRLTPKGFVHPCRGLKRMGESDGRVRYLDTDERSRLFLACRVSKYPRLYALVLMAMKTGARKGELLGLTWRDVDLEAGLAYLGRTKNGDRRTLVLLPDVVEALRPFVSTDPARFVFGSVRSKYLEPARIDTAWREAVARAKLRNFRFHDLRHCCASYMAQAGVPLNVVAEVLGHRKLDMTRRYAHLTVQTKAAAMAQGLCNLFSVNFRLGGHDNRVTG</sequence>
<organism evidence="6 7">
    <name type="scientific">Tepidimonas thermarum</name>
    <dbReference type="NCBI Taxonomy" id="335431"/>
    <lineage>
        <taxon>Bacteria</taxon>
        <taxon>Pseudomonadati</taxon>
        <taxon>Pseudomonadota</taxon>
        <taxon>Betaproteobacteria</taxon>
        <taxon>Burkholderiales</taxon>
        <taxon>Tepidimonas</taxon>
    </lineage>
</organism>
<keyword evidence="4" id="KW-0233">DNA recombination</keyword>
<evidence type="ECO:0000256" key="2">
    <source>
        <dbReference type="ARBA" id="ARBA00022908"/>
    </source>
</evidence>
<gene>
    <name evidence="6" type="primary">intQ</name>
    <name evidence="6" type="ORF">Tther_02590</name>
</gene>
<evidence type="ECO:0000313" key="6">
    <source>
        <dbReference type="EMBL" id="TSE25817.1"/>
    </source>
</evidence>
<keyword evidence="7" id="KW-1185">Reference proteome</keyword>
<dbReference type="AlphaFoldDB" id="A0A554WQH5"/>
<dbReference type="PANTHER" id="PTHR30349">
    <property type="entry name" value="PHAGE INTEGRASE-RELATED"/>
    <property type="match status" value="1"/>
</dbReference>
<evidence type="ECO:0000256" key="4">
    <source>
        <dbReference type="ARBA" id="ARBA00023172"/>
    </source>
</evidence>
<comment type="similarity">
    <text evidence="1">Belongs to the 'phage' integrase family.</text>
</comment>
<evidence type="ECO:0000313" key="7">
    <source>
        <dbReference type="Proteomes" id="UP000318542"/>
    </source>
</evidence>
<dbReference type="InterPro" id="IPR013762">
    <property type="entry name" value="Integrase-like_cat_sf"/>
</dbReference>
<dbReference type="InterPro" id="IPR010998">
    <property type="entry name" value="Integrase_recombinase_N"/>
</dbReference>
<keyword evidence="2" id="KW-0229">DNA integration</keyword>
<evidence type="ECO:0000256" key="3">
    <source>
        <dbReference type="ARBA" id="ARBA00023125"/>
    </source>
</evidence>
<feature type="domain" description="Tyr recombinase" evidence="5">
    <location>
        <begin position="161"/>
        <end position="334"/>
    </location>
</feature>
<dbReference type="GO" id="GO:0006310">
    <property type="term" value="P:DNA recombination"/>
    <property type="evidence" value="ECO:0007669"/>
    <property type="project" value="UniProtKB-KW"/>
</dbReference>
<dbReference type="PANTHER" id="PTHR30349:SF64">
    <property type="entry name" value="PROPHAGE INTEGRASE INTD-RELATED"/>
    <property type="match status" value="1"/>
</dbReference>
<dbReference type="InterPro" id="IPR011010">
    <property type="entry name" value="DNA_brk_join_enz"/>
</dbReference>
<evidence type="ECO:0000256" key="1">
    <source>
        <dbReference type="ARBA" id="ARBA00008857"/>
    </source>
</evidence>
<dbReference type="Pfam" id="PF00589">
    <property type="entry name" value="Phage_integrase"/>
    <property type="match status" value="1"/>
</dbReference>
<dbReference type="InterPro" id="IPR050090">
    <property type="entry name" value="Tyrosine_recombinase_XerCD"/>
</dbReference>
<dbReference type="GO" id="GO:0003677">
    <property type="term" value="F:DNA binding"/>
    <property type="evidence" value="ECO:0007669"/>
    <property type="project" value="UniProtKB-KW"/>
</dbReference>
<dbReference type="InterPro" id="IPR002104">
    <property type="entry name" value="Integrase_catalytic"/>
</dbReference>
<evidence type="ECO:0000259" key="5">
    <source>
        <dbReference type="PROSITE" id="PS51898"/>
    </source>
</evidence>
<dbReference type="EMBL" id="VJOL01000107">
    <property type="protein sequence ID" value="TSE25817.1"/>
    <property type="molecule type" value="Genomic_DNA"/>
</dbReference>
<dbReference type="Proteomes" id="UP000318542">
    <property type="component" value="Unassembled WGS sequence"/>
</dbReference>
<dbReference type="SUPFAM" id="SSF56349">
    <property type="entry name" value="DNA breaking-rejoining enzymes"/>
    <property type="match status" value="1"/>
</dbReference>
<keyword evidence="3" id="KW-0238">DNA-binding</keyword>
<proteinExistence type="inferred from homology"/>
<reference evidence="6 7" key="1">
    <citation type="submission" date="2019-07" db="EMBL/GenBank/DDBJ databases">
        <title>Tepidimonas thermarum AA-1 draft genome.</title>
        <authorList>
            <person name="Da Costa M.S."/>
            <person name="Froufe H.J.C."/>
            <person name="Egas C."/>
            <person name="Albuquerque L."/>
        </authorList>
    </citation>
    <scope>NUCLEOTIDE SEQUENCE [LARGE SCALE GENOMIC DNA]</scope>
    <source>
        <strain evidence="6 7">AA-1</strain>
    </source>
</reference>
<dbReference type="OrthoDB" id="662444at2"/>
<comment type="caution">
    <text evidence="6">The sequence shown here is derived from an EMBL/GenBank/DDBJ whole genome shotgun (WGS) entry which is preliminary data.</text>
</comment>
<dbReference type="CDD" id="cd00796">
    <property type="entry name" value="INT_Rci_Hp1_C"/>
    <property type="match status" value="1"/>
</dbReference>
<dbReference type="GO" id="GO:0015074">
    <property type="term" value="P:DNA integration"/>
    <property type="evidence" value="ECO:0007669"/>
    <property type="project" value="UniProtKB-KW"/>
</dbReference>
<protein>
    <submittedName>
        <fullName evidence="6">Putative defective protein IntQ</fullName>
    </submittedName>
</protein>
<accession>A0A554WQH5</accession>
<dbReference type="RefSeq" id="WP_143904562.1">
    <property type="nucleotide sequence ID" value="NZ_VJOL01000107.1"/>
</dbReference>
<dbReference type="Gene3D" id="1.10.150.130">
    <property type="match status" value="1"/>
</dbReference>
<dbReference type="PROSITE" id="PS51898">
    <property type="entry name" value="TYR_RECOMBINASE"/>
    <property type="match status" value="1"/>
</dbReference>
<name>A0A554WQH5_9BURK</name>